<feature type="region of interest" description="Disordered" evidence="1">
    <location>
        <begin position="122"/>
        <end position="151"/>
    </location>
</feature>
<feature type="compositionally biased region" description="Low complexity" evidence="1">
    <location>
        <begin position="68"/>
        <end position="87"/>
    </location>
</feature>
<evidence type="ECO:0008006" key="5">
    <source>
        <dbReference type="Google" id="ProtNLM"/>
    </source>
</evidence>
<feature type="compositionally biased region" description="Pro residues" evidence="1">
    <location>
        <begin position="129"/>
        <end position="148"/>
    </location>
</feature>
<keyword evidence="2" id="KW-0812">Transmembrane</keyword>
<gene>
    <name evidence="3" type="ORF">QIT00_37795</name>
</gene>
<keyword evidence="4" id="KW-1185">Reference proteome</keyword>
<accession>A0ABT6T8K7</accession>
<keyword evidence="2" id="KW-1133">Transmembrane helix</keyword>
<dbReference type="EMBL" id="JASCIS010000079">
    <property type="protein sequence ID" value="MDI3424211.1"/>
    <property type="molecule type" value="Genomic_DNA"/>
</dbReference>
<feature type="compositionally biased region" description="Gly residues" evidence="1">
    <location>
        <begin position="58"/>
        <end position="67"/>
    </location>
</feature>
<dbReference type="Proteomes" id="UP001237105">
    <property type="component" value="Unassembled WGS sequence"/>
</dbReference>
<evidence type="ECO:0000313" key="4">
    <source>
        <dbReference type="Proteomes" id="UP001237105"/>
    </source>
</evidence>
<evidence type="ECO:0000256" key="1">
    <source>
        <dbReference type="SAM" id="MobiDB-lite"/>
    </source>
</evidence>
<sequence length="159" mass="15760">MVTHPGVRARRGRLLLLAALLLGIVTMHTLGHPAGEQHGGMTPTASTAAAPGHSTAGHGTGVDGGPPGQAAAPEHAAGPGHGATTAADQHAPAGHGMDPMAVCLAVLLAGVALALLAAAPLRPGTRPEPTAPRGPPTPRRHPAPPPPRALLSRLCLLRI</sequence>
<proteinExistence type="predicted"/>
<keyword evidence="2" id="KW-0472">Membrane</keyword>
<organism evidence="3 4">
    <name type="scientific">Streptomyces luteolus</name>
    <dbReference type="NCBI Taxonomy" id="3043615"/>
    <lineage>
        <taxon>Bacteria</taxon>
        <taxon>Bacillati</taxon>
        <taxon>Actinomycetota</taxon>
        <taxon>Actinomycetes</taxon>
        <taxon>Kitasatosporales</taxon>
        <taxon>Streptomycetaceae</taxon>
        <taxon>Streptomyces</taxon>
    </lineage>
</organism>
<dbReference type="RefSeq" id="WP_282540036.1">
    <property type="nucleotide sequence ID" value="NZ_JASCIS010000079.1"/>
</dbReference>
<protein>
    <recommendedName>
        <fullName evidence="5">Secreted protein</fullName>
    </recommendedName>
</protein>
<reference evidence="3 4" key="1">
    <citation type="submission" date="2023-05" db="EMBL/GenBank/DDBJ databases">
        <title>Draft genome sequence of Streptomyces sp. B-S-A12 isolated from a cave soil in Thailand.</title>
        <authorList>
            <person name="Chamroensaksri N."/>
            <person name="Muangham S."/>
        </authorList>
    </citation>
    <scope>NUCLEOTIDE SEQUENCE [LARGE SCALE GENOMIC DNA]</scope>
    <source>
        <strain evidence="3 4">B-S-A12</strain>
    </source>
</reference>
<name>A0ABT6T8K7_9ACTN</name>
<evidence type="ECO:0000313" key="3">
    <source>
        <dbReference type="EMBL" id="MDI3424211.1"/>
    </source>
</evidence>
<comment type="caution">
    <text evidence="3">The sequence shown here is derived from an EMBL/GenBank/DDBJ whole genome shotgun (WGS) entry which is preliminary data.</text>
</comment>
<feature type="region of interest" description="Disordered" evidence="1">
    <location>
        <begin position="34"/>
        <end position="92"/>
    </location>
</feature>
<evidence type="ECO:0000256" key="2">
    <source>
        <dbReference type="SAM" id="Phobius"/>
    </source>
</evidence>
<feature type="transmembrane region" description="Helical" evidence="2">
    <location>
        <begin position="99"/>
        <end position="119"/>
    </location>
</feature>